<comment type="caution">
    <text evidence="3">The sequence shown here is derived from an EMBL/GenBank/DDBJ whole genome shotgun (WGS) entry which is preliminary data.</text>
</comment>
<dbReference type="SUPFAM" id="SSF54518">
    <property type="entry name" value="Tubby C-terminal domain-like"/>
    <property type="match status" value="1"/>
</dbReference>
<evidence type="ECO:0000256" key="1">
    <source>
        <dbReference type="ARBA" id="ARBA00005350"/>
    </source>
</evidence>
<keyword evidence="2" id="KW-0564">Palmitate</keyword>
<dbReference type="Proteomes" id="UP001329430">
    <property type="component" value="Chromosome 5"/>
</dbReference>
<comment type="function">
    <text evidence="2">May mediate accelerated ATP-independent bidirectional transbilayer migration of phospholipids upon binding calcium ions that results in a loss of phospholipid asymmetry in the plasma membrane.</text>
</comment>
<keyword evidence="2" id="KW-0106">Calcium</keyword>
<dbReference type="GO" id="GO:0017128">
    <property type="term" value="F:phospholipid scramblase activity"/>
    <property type="evidence" value="ECO:0007669"/>
    <property type="project" value="InterPro"/>
</dbReference>
<dbReference type="InterPro" id="IPR005552">
    <property type="entry name" value="Scramblase"/>
</dbReference>
<organism evidence="3 4">
    <name type="scientific">Pyrocoelia pectoralis</name>
    <dbReference type="NCBI Taxonomy" id="417401"/>
    <lineage>
        <taxon>Eukaryota</taxon>
        <taxon>Metazoa</taxon>
        <taxon>Ecdysozoa</taxon>
        <taxon>Arthropoda</taxon>
        <taxon>Hexapoda</taxon>
        <taxon>Insecta</taxon>
        <taxon>Pterygota</taxon>
        <taxon>Neoptera</taxon>
        <taxon>Endopterygota</taxon>
        <taxon>Coleoptera</taxon>
        <taxon>Polyphaga</taxon>
        <taxon>Elateriformia</taxon>
        <taxon>Elateroidea</taxon>
        <taxon>Lampyridae</taxon>
        <taxon>Lampyrinae</taxon>
        <taxon>Pyrocoelia</taxon>
    </lineage>
</organism>
<evidence type="ECO:0000256" key="2">
    <source>
        <dbReference type="RuleBase" id="RU363116"/>
    </source>
</evidence>
<accession>A0AAN7V7Y8</accession>
<dbReference type="EMBL" id="JAVRBK010000005">
    <property type="protein sequence ID" value="KAK5643600.1"/>
    <property type="molecule type" value="Genomic_DNA"/>
</dbReference>
<name>A0AAN7V7Y8_9COLE</name>
<protein>
    <recommendedName>
        <fullName evidence="2">Phospholipid scramblase</fullName>
    </recommendedName>
</protein>
<gene>
    <name evidence="3" type="ORF">RI129_007445</name>
</gene>
<proteinExistence type="inferred from homology"/>
<evidence type="ECO:0000313" key="4">
    <source>
        <dbReference type="Proteomes" id="UP001329430"/>
    </source>
</evidence>
<evidence type="ECO:0000313" key="3">
    <source>
        <dbReference type="EMBL" id="KAK5643600.1"/>
    </source>
</evidence>
<dbReference type="GO" id="GO:0005886">
    <property type="term" value="C:plasma membrane"/>
    <property type="evidence" value="ECO:0007669"/>
    <property type="project" value="TreeGrafter"/>
</dbReference>
<sequence>MYITVYNYPSPQHEHPGFCTNESLFFFPPLREMGAERFSIDMATHNSPYNPNYHQVQTSMPQSHGQQNNPAGMYPPMMNSMAISNQPQGDSCPPGLEYLSMIDQLIVNQKVELLEAFIGFETQNKYAIRNTLGQKVYYAAEDSNCCARNCCGPIRPFEMNILDNYKNEVIHFHRPFACATCWFPCCLQTLEVSSPPGTIIGTVDQKWSILFPSFVVKNANGDVVLRIDGPFCTMSCCCRDVVFNIYSADGKTKVGKIYKQWSGVIKEAFTDADNFGISFPVDLDVRTKATLLGALFLIDYMFFETTREKRDGLGMF</sequence>
<reference evidence="3 4" key="1">
    <citation type="journal article" date="2024" name="Insects">
        <title>An Improved Chromosome-Level Genome Assembly of the Firefly Pyrocoelia pectoralis.</title>
        <authorList>
            <person name="Fu X."/>
            <person name="Meyer-Rochow V.B."/>
            <person name="Ballantyne L."/>
            <person name="Zhu X."/>
        </authorList>
    </citation>
    <scope>NUCLEOTIDE SEQUENCE [LARGE SCALE GENOMIC DNA]</scope>
    <source>
        <strain evidence="3">XCY_ONT2</strain>
    </source>
</reference>
<dbReference type="AlphaFoldDB" id="A0AAN7V7Y8"/>
<dbReference type="InterPro" id="IPR025659">
    <property type="entry name" value="Tubby-like_C"/>
</dbReference>
<comment type="cofactor">
    <cofactor evidence="2">
        <name>Ca(2+)</name>
        <dbReference type="ChEBI" id="CHEBI:29108"/>
    </cofactor>
</comment>
<keyword evidence="4" id="KW-1185">Reference proteome</keyword>
<dbReference type="PANTHER" id="PTHR23248:SF9">
    <property type="entry name" value="PHOSPHOLIPID SCRAMBLASE"/>
    <property type="match status" value="1"/>
</dbReference>
<comment type="similarity">
    <text evidence="1 2">Belongs to the phospholipid scramblase family.</text>
</comment>
<dbReference type="PANTHER" id="PTHR23248">
    <property type="entry name" value="PHOSPHOLIPID SCRAMBLASE-RELATED"/>
    <property type="match status" value="1"/>
</dbReference>
<dbReference type="Pfam" id="PF03803">
    <property type="entry name" value="Scramblase"/>
    <property type="match status" value="1"/>
</dbReference>
<keyword evidence="2" id="KW-0449">Lipoprotein</keyword>